<dbReference type="OrthoDB" id="988427at2759"/>
<comment type="caution">
    <text evidence="4">The sequence shown here is derived from an EMBL/GenBank/DDBJ whole genome shotgun (WGS) entry which is preliminary data.</text>
</comment>
<dbReference type="Pfam" id="PF00076">
    <property type="entry name" value="RRM_1"/>
    <property type="match status" value="1"/>
</dbReference>
<keyword evidence="5" id="KW-1185">Reference proteome</keyword>
<organism evidence="4 5">
    <name type="scientific">Carnegiea gigantea</name>
    <dbReference type="NCBI Taxonomy" id="171969"/>
    <lineage>
        <taxon>Eukaryota</taxon>
        <taxon>Viridiplantae</taxon>
        <taxon>Streptophyta</taxon>
        <taxon>Embryophyta</taxon>
        <taxon>Tracheophyta</taxon>
        <taxon>Spermatophyta</taxon>
        <taxon>Magnoliopsida</taxon>
        <taxon>eudicotyledons</taxon>
        <taxon>Gunneridae</taxon>
        <taxon>Pentapetalae</taxon>
        <taxon>Caryophyllales</taxon>
        <taxon>Cactineae</taxon>
        <taxon>Cactaceae</taxon>
        <taxon>Cactoideae</taxon>
        <taxon>Echinocereeae</taxon>
        <taxon>Carnegiea</taxon>
    </lineage>
</organism>
<name>A0A9Q1KF27_9CARY</name>
<protein>
    <recommendedName>
        <fullName evidence="3">RRM domain-containing protein</fullName>
    </recommendedName>
</protein>
<dbReference type="PROSITE" id="PS50102">
    <property type="entry name" value="RRM"/>
    <property type="match status" value="1"/>
</dbReference>
<evidence type="ECO:0000313" key="5">
    <source>
        <dbReference type="Proteomes" id="UP001153076"/>
    </source>
</evidence>
<feature type="domain" description="RRM" evidence="3">
    <location>
        <begin position="86"/>
        <end position="155"/>
    </location>
</feature>
<sequence length="155" mass="18031">MAASMGGVSRLRLSARGLKAELRDLILSIAGDKRDSRHLERKNAFLAKPMPLPLRSPSNQTKWPNSARTEDHQKLCVRKHRYEQLYSVFIDNSPSNISVVQLHNEFASFGNVIDTYIPDKVTKRSGRKFNFVRFKSREYGEKLFKQPMRNFYREV</sequence>
<dbReference type="InterPro" id="IPR035979">
    <property type="entry name" value="RBD_domain_sf"/>
</dbReference>
<dbReference type="InterPro" id="IPR000504">
    <property type="entry name" value="RRM_dom"/>
</dbReference>
<accession>A0A9Q1KF27</accession>
<dbReference type="Proteomes" id="UP001153076">
    <property type="component" value="Unassembled WGS sequence"/>
</dbReference>
<evidence type="ECO:0000256" key="2">
    <source>
        <dbReference type="SAM" id="MobiDB-lite"/>
    </source>
</evidence>
<dbReference type="GO" id="GO:0003723">
    <property type="term" value="F:RNA binding"/>
    <property type="evidence" value="ECO:0007669"/>
    <property type="project" value="UniProtKB-UniRule"/>
</dbReference>
<evidence type="ECO:0000259" key="3">
    <source>
        <dbReference type="PROSITE" id="PS50102"/>
    </source>
</evidence>
<dbReference type="SUPFAM" id="SSF54928">
    <property type="entry name" value="RNA-binding domain, RBD"/>
    <property type="match status" value="1"/>
</dbReference>
<gene>
    <name evidence="4" type="ORF">Cgig2_009158</name>
</gene>
<dbReference type="AlphaFoldDB" id="A0A9Q1KF27"/>
<feature type="compositionally biased region" description="Polar residues" evidence="2">
    <location>
        <begin position="56"/>
        <end position="67"/>
    </location>
</feature>
<proteinExistence type="predicted"/>
<evidence type="ECO:0000313" key="4">
    <source>
        <dbReference type="EMBL" id="KAJ8441729.1"/>
    </source>
</evidence>
<dbReference type="EMBL" id="JAKOGI010000155">
    <property type="protein sequence ID" value="KAJ8441729.1"/>
    <property type="molecule type" value="Genomic_DNA"/>
</dbReference>
<feature type="region of interest" description="Disordered" evidence="2">
    <location>
        <begin position="49"/>
        <end position="70"/>
    </location>
</feature>
<dbReference type="Gene3D" id="3.30.70.330">
    <property type="match status" value="1"/>
</dbReference>
<evidence type="ECO:0000256" key="1">
    <source>
        <dbReference type="PROSITE-ProRule" id="PRU00176"/>
    </source>
</evidence>
<dbReference type="InterPro" id="IPR012677">
    <property type="entry name" value="Nucleotide-bd_a/b_plait_sf"/>
</dbReference>
<reference evidence="4" key="1">
    <citation type="submission" date="2022-04" db="EMBL/GenBank/DDBJ databases">
        <title>Carnegiea gigantea Genome sequencing and assembly v2.</title>
        <authorList>
            <person name="Copetti D."/>
            <person name="Sanderson M.J."/>
            <person name="Burquez A."/>
            <person name="Wojciechowski M.F."/>
        </authorList>
    </citation>
    <scope>NUCLEOTIDE SEQUENCE</scope>
    <source>
        <strain evidence="4">SGP5-SGP5p</strain>
        <tissue evidence="4">Aerial part</tissue>
    </source>
</reference>
<keyword evidence="1" id="KW-0694">RNA-binding</keyword>